<dbReference type="CDD" id="cd09992">
    <property type="entry name" value="HDAC_classII"/>
    <property type="match status" value="1"/>
</dbReference>
<sequence>MKKTGYLYDDRFLLHDTGPYHPETPDRLIAINMGLERENLLPLLVPIKAVFPDMKWIERVHDPDYIQRFESMCCTGMTCFDYEDNQMCGQTFEIAKLAVGGILEAVRLVMEGQIDNAFCAVRPPGHHAEPGQAMGFCYFNNIAVAAVYLREQWGLKRIGIMDFDVHHGNGTQKIFENDPSVFYYSIHEHPSFAFPGTGRHFEKGSGDGLGYTRNYPVLPGQGDKEYLEILQNDFLPLFNEFAPEFVLVSAGFDAHVDDDMSDICVTTEGFNTIMQSIVEIANRHSGGRIVSILEGGYSLRRLPELAANHVSILLK</sequence>
<dbReference type="InterPro" id="IPR037138">
    <property type="entry name" value="His_deacetylse_dom_sf"/>
</dbReference>
<dbReference type="InterPro" id="IPR023696">
    <property type="entry name" value="Ureohydrolase_dom_sf"/>
</dbReference>
<feature type="domain" description="Histone deacetylase" evidence="2">
    <location>
        <begin position="21"/>
        <end position="312"/>
    </location>
</feature>
<dbReference type="PANTHER" id="PTHR10625">
    <property type="entry name" value="HISTONE DEACETYLASE HDAC1-RELATED"/>
    <property type="match status" value="1"/>
</dbReference>
<protein>
    <submittedName>
        <fullName evidence="3">Histone deacetylase</fullName>
    </submittedName>
</protein>
<dbReference type="Gene3D" id="3.40.800.20">
    <property type="entry name" value="Histone deacetylase domain"/>
    <property type="match status" value="1"/>
</dbReference>
<dbReference type="EMBL" id="DSUH01000323">
    <property type="protein sequence ID" value="HGU33941.1"/>
    <property type="molecule type" value="Genomic_DNA"/>
</dbReference>
<dbReference type="Pfam" id="PF00850">
    <property type="entry name" value="Hist_deacetyl"/>
    <property type="match status" value="1"/>
</dbReference>
<evidence type="ECO:0000256" key="1">
    <source>
        <dbReference type="ARBA" id="ARBA00005947"/>
    </source>
</evidence>
<accession>A0A7C4RTT7</accession>
<gene>
    <name evidence="3" type="ORF">ENS29_13995</name>
</gene>
<comment type="similarity">
    <text evidence="1">Belongs to the histone deacetylase family.</text>
</comment>
<proteinExistence type="inferred from homology"/>
<dbReference type="AlphaFoldDB" id="A0A7C4RTT7"/>
<dbReference type="PRINTS" id="PR01270">
    <property type="entry name" value="HDASUPER"/>
</dbReference>
<dbReference type="SUPFAM" id="SSF52768">
    <property type="entry name" value="Arginase/deacetylase"/>
    <property type="match status" value="1"/>
</dbReference>
<dbReference type="InterPro" id="IPR023801">
    <property type="entry name" value="His_deacetylse_dom"/>
</dbReference>
<evidence type="ECO:0000313" key="3">
    <source>
        <dbReference type="EMBL" id="HGU33941.1"/>
    </source>
</evidence>
<dbReference type="GO" id="GO:0040029">
    <property type="term" value="P:epigenetic regulation of gene expression"/>
    <property type="evidence" value="ECO:0007669"/>
    <property type="project" value="TreeGrafter"/>
</dbReference>
<dbReference type="GO" id="GO:0004407">
    <property type="term" value="F:histone deacetylase activity"/>
    <property type="evidence" value="ECO:0007669"/>
    <property type="project" value="TreeGrafter"/>
</dbReference>
<comment type="caution">
    <text evidence="3">The sequence shown here is derived from an EMBL/GenBank/DDBJ whole genome shotgun (WGS) entry which is preliminary data.</text>
</comment>
<reference evidence="3" key="1">
    <citation type="journal article" date="2020" name="mSystems">
        <title>Genome- and Community-Level Interaction Insights into Carbon Utilization and Element Cycling Functions of Hydrothermarchaeota in Hydrothermal Sediment.</title>
        <authorList>
            <person name="Zhou Z."/>
            <person name="Liu Y."/>
            <person name="Xu W."/>
            <person name="Pan J."/>
            <person name="Luo Z.H."/>
            <person name="Li M."/>
        </authorList>
    </citation>
    <scope>NUCLEOTIDE SEQUENCE [LARGE SCALE GENOMIC DNA]</scope>
    <source>
        <strain evidence="3">SpSt-477</strain>
    </source>
</reference>
<name>A0A7C4RTT7_9BACT</name>
<organism evidence="3">
    <name type="scientific">Desulfatirhabdium butyrativorans</name>
    <dbReference type="NCBI Taxonomy" id="340467"/>
    <lineage>
        <taxon>Bacteria</taxon>
        <taxon>Pseudomonadati</taxon>
        <taxon>Thermodesulfobacteriota</taxon>
        <taxon>Desulfobacteria</taxon>
        <taxon>Desulfobacterales</taxon>
        <taxon>Desulfatirhabdiaceae</taxon>
        <taxon>Desulfatirhabdium</taxon>
    </lineage>
</organism>
<dbReference type="PANTHER" id="PTHR10625:SF10">
    <property type="entry name" value="HISTONE DEACETYLASE HDAC1"/>
    <property type="match status" value="1"/>
</dbReference>
<dbReference type="InterPro" id="IPR000286">
    <property type="entry name" value="HDACs"/>
</dbReference>
<evidence type="ECO:0000259" key="2">
    <source>
        <dbReference type="Pfam" id="PF00850"/>
    </source>
</evidence>